<keyword evidence="5" id="KW-1185">Reference proteome</keyword>
<dbReference type="InterPro" id="IPR050216">
    <property type="entry name" value="LRR_domain-containing"/>
</dbReference>
<comment type="caution">
    <text evidence="4">The sequence shown here is derived from an EMBL/GenBank/DDBJ whole genome shotgun (WGS) entry which is preliminary data.</text>
</comment>
<dbReference type="Gene3D" id="3.80.10.10">
    <property type="entry name" value="Ribonuclease Inhibitor"/>
    <property type="match status" value="2"/>
</dbReference>
<evidence type="ECO:0000313" key="4">
    <source>
        <dbReference type="EMBL" id="KAK7944346.1"/>
    </source>
</evidence>
<dbReference type="Pfam" id="PF13855">
    <property type="entry name" value="LRR_8"/>
    <property type="match status" value="1"/>
</dbReference>
<proteinExistence type="predicted"/>
<dbReference type="InterPro" id="IPR003591">
    <property type="entry name" value="Leu-rich_rpt_typical-subtyp"/>
</dbReference>
<accession>A0AAW0PYC7</accession>
<dbReference type="Proteomes" id="UP001460270">
    <property type="component" value="Unassembled WGS sequence"/>
</dbReference>
<dbReference type="SMART" id="SM00364">
    <property type="entry name" value="LRR_BAC"/>
    <property type="match status" value="5"/>
</dbReference>
<organism evidence="4 5">
    <name type="scientific">Mugilogobius chulae</name>
    <name type="common">yellowstripe goby</name>
    <dbReference type="NCBI Taxonomy" id="88201"/>
    <lineage>
        <taxon>Eukaryota</taxon>
        <taxon>Metazoa</taxon>
        <taxon>Chordata</taxon>
        <taxon>Craniata</taxon>
        <taxon>Vertebrata</taxon>
        <taxon>Euteleostomi</taxon>
        <taxon>Actinopterygii</taxon>
        <taxon>Neopterygii</taxon>
        <taxon>Teleostei</taxon>
        <taxon>Neoteleostei</taxon>
        <taxon>Acanthomorphata</taxon>
        <taxon>Gobiaria</taxon>
        <taxon>Gobiiformes</taxon>
        <taxon>Gobioidei</taxon>
        <taxon>Gobiidae</taxon>
        <taxon>Gobionellinae</taxon>
        <taxon>Mugilogobius</taxon>
    </lineage>
</organism>
<evidence type="ECO:0008006" key="6">
    <source>
        <dbReference type="Google" id="ProtNLM"/>
    </source>
</evidence>
<keyword evidence="2" id="KW-0677">Repeat</keyword>
<gene>
    <name evidence="4" type="ORF">WMY93_000074</name>
</gene>
<dbReference type="SUPFAM" id="SSF52058">
    <property type="entry name" value="L domain-like"/>
    <property type="match status" value="1"/>
</dbReference>
<evidence type="ECO:0000256" key="2">
    <source>
        <dbReference type="ARBA" id="ARBA00022737"/>
    </source>
</evidence>
<evidence type="ECO:0000256" key="1">
    <source>
        <dbReference type="ARBA" id="ARBA00022614"/>
    </source>
</evidence>
<dbReference type="EMBL" id="JBBPFD010000001">
    <property type="protein sequence ID" value="KAK7944346.1"/>
    <property type="molecule type" value="Genomic_DNA"/>
</dbReference>
<keyword evidence="1" id="KW-0433">Leucine-rich repeat</keyword>
<name>A0AAW0PYC7_9GOBI</name>
<dbReference type="PANTHER" id="PTHR48051">
    <property type="match status" value="1"/>
</dbReference>
<dbReference type="InterPro" id="IPR032675">
    <property type="entry name" value="LRR_dom_sf"/>
</dbReference>
<dbReference type="PANTHER" id="PTHR48051:SF1">
    <property type="entry name" value="RAS SUPPRESSOR PROTEIN 1"/>
    <property type="match status" value="1"/>
</dbReference>
<protein>
    <recommendedName>
        <fullName evidence="6">Leucine-rich repeat-containing protein 30</fullName>
    </recommendedName>
</protein>
<dbReference type="GO" id="GO:0005737">
    <property type="term" value="C:cytoplasm"/>
    <property type="evidence" value="ECO:0007669"/>
    <property type="project" value="TreeGrafter"/>
</dbReference>
<evidence type="ECO:0000256" key="3">
    <source>
        <dbReference type="SAM" id="MobiDB-lite"/>
    </source>
</evidence>
<reference evidence="5" key="1">
    <citation type="submission" date="2024-04" db="EMBL/GenBank/DDBJ databases">
        <title>Salinicola lusitanus LLJ914,a marine bacterium isolated from the Okinawa Trough.</title>
        <authorList>
            <person name="Li J."/>
        </authorList>
    </citation>
    <scope>NUCLEOTIDE SEQUENCE [LARGE SCALE GENOMIC DNA]</scope>
</reference>
<sequence>MDNGREAEQGFGRTSSQAEAKEHVTTRRPGLVVGSGADKTSRHRPFRLQHPQPGHAGSGRTPAELWELRELQKLNLSMNCLCALPPTLGALDNLKLRVLFACRNRLSEVPEELGSCTCLEVLSLANNQITSLPNSLASMQNLTKLNLSHNRISIIPTCVYNMKRLVFLHLACNRLETIADQIQDLVNLKIFIVEGNSLHSLPKTICLLESLELLNVDFNDLQSVPVEMYLLNRLGRLACHPLDKGLHIVHNPLLKPIQEVLQGGLSALYNYLKPS</sequence>
<dbReference type="SMART" id="SM00369">
    <property type="entry name" value="LRR_TYP"/>
    <property type="match status" value="7"/>
</dbReference>
<dbReference type="PROSITE" id="PS51450">
    <property type="entry name" value="LRR"/>
    <property type="match status" value="2"/>
</dbReference>
<dbReference type="InterPro" id="IPR001611">
    <property type="entry name" value="Leu-rich_rpt"/>
</dbReference>
<feature type="region of interest" description="Disordered" evidence="3">
    <location>
        <begin position="1"/>
        <end position="60"/>
    </location>
</feature>
<dbReference type="AlphaFoldDB" id="A0AAW0PYC7"/>
<evidence type="ECO:0000313" key="5">
    <source>
        <dbReference type="Proteomes" id="UP001460270"/>
    </source>
</evidence>